<keyword evidence="8" id="KW-1185">Reference proteome</keyword>
<dbReference type="GO" id="GO:0016491">
    <property type="term" value="F:oxidoreductase activity"/>
    <property type="evidence" value="ECO:0007669"/>
    <property type="project" value="UniProtKB-KW"/>
</dbReference>
<evidence type="ECO:0000259" key="6">
    <source>
        <dbReference type="PROSITE" id="PS51387"/>
    </source>
</evidence>
<dbReference type="EMBL" id="SFCI01001641">
    <property type="protein sequence ID" value="TFY75286.1"/>
    <property type="molecule type" value="Genomic_DNA"/>
</dbReference>
<sequence length="439" mass="46947">MAAQCFFAFILLASGFSAARLQTRDSQFHATLSICQLAAQAISPASDVFYPGSPSYAEDISHWANSSSAPAACSVETGTAQDLRILGNTRTPFAVKGGGHSTNPGFSSTTGVEISMSRFSEVIYNASTQTVEIGSGLIWDDVYAALEPYNVTVVGGRISGVGVAGFTLGGGLSYKTNQYGLAVDNVVAYELVLPNGVVKTITSKDEDLFWGLKVNIGQLIFYDAPTPPSGLFDEFLAIPGIDTTVLKTQSYLSYVKAAALPPGGPRVFYGAASFLQFTKPLLQAVINETKFWGDTLTPHSATVIVNSIEPFLPSLFSHGAPGSSACPPDRSVGLLPINLDYAWTDASEDARMHGALVRSARQMTAAAVAEGQDVALAAVYSNYALFDTPVEDIWGKNVQRLRKIKRRYDPLDVMGLAGGFKFYMVLNYTIEFNGLTTEI</sequence>
<organism evidence="7 8">
    <name type="scientific">Hericium alpestre</name>
    <dbReference type="NCBI Taxonomy" id="135208"/>
    <lineage>
        <taxon>Eukaryota</taxon>
        <taxon>Fungi</taxon>
        <taxon>Dikarya</taxon>
        <taxon>Basidiomycota</taxon>
        <taxon>Agaricomycotina</taxon>
        <taxon>Agaricomycetes</taxon>
        <taxon>Russulales</taxon>
        <taxon>Hericiaceae</taxon>
        <taxon>Hericium</taxon>
    </lineage>
</organism>
<evidence type="ECO:0000256" key="5">
    <source>
        <dbReference type="SAM" id="SignalP"/>
    </source>
</evidence>
<dbReference type="InterPro" id="IPR016169">
    <property type="entry name" value="FAD-bd_PCMH_sub2"/>
</dbReference>
<dbReference type="PANTHER" id="PTHR42973">
    <property type="entry name" value="BINDING OXIDOREDUCTASE, PUTATIVE (AFU_ORTHOLOGUE AFUA_1G17690)-RELATED"/>
    <property type="match status" value="1"/>
</dbReference>
<dbReference type="InterPro" id="IPR012951">
    <property type="entry name" value="BBE"/>
</dbReference>
<dbReference type="Gene3D" id="3.40.462.20">
    <property type="match status" value="1"/>
</dbReference>
<keyword evidence="2" id="KW-0285">Flavoprotein</keyword>
<evidence type="ECO:0000256" key="3">
    <source>
        <dbReference type="ARBA" id="ARBA00022827"/>
    </source>
</evidence>
<dbReference type="PANTHER" id="PTHR42973:SF13">
    <property type="entry name" value="FAD-BINDING PCMH-TYPE DOMAIN-CONTAINING PROTEIN"/>
    <property type="match status" value="1"/>
</dbReference>
<dbReference type="STRING" id="135208.A0A4Y9ZKF3"/>
<feature type="signal peptide" evidence="5">
    <location>
        <begin position="1"/>
        <end position="18"/>
    </location>
</feature>
<dbReference type="Pfam" id="PF08031">
    <property type="entry name" value="BBE"/>
    <property type="match status" value="1"/>
</dbReference>
<evidence type="ECO:0000256" key="2">
    <source>
        <dbReference type="ARBA" id="ARBA00022630"/>
    </source>
</evidence>
<comment type="caution">
    <text evidence="7">The sequence shown here is derived from an EMBL/GenBank/DDBJ whole genome shotgun (WGS) entry which is preliminary data.</text>
</comment>
<keyword evidence="3" id="KW-0274">FAD</keyword>
<dbReference type="Proteomes" id="UP000298061">
    <property type="component" value="Unassembled WGS sequence"/>
</dbReference>
<reference evidence="7 8" key="1">
    <citation type="submission" date="2019-02" db="EMBL/GenBank/DDBJ databases">
        <title>Genome sequencing of the rare red list fungi Hericium alpestre (H. flagellum).</title>
        <authorList>
            <person name="Buettner E."/>
            <person name="Kellner H."/>
        </authorList>
    </citation>
    <scope>NUCLEOTIDE SEQUENCE [LARGE SCALE GENOMIC DNA]</scope>
    <source>
        <strain evidence="7 8">DSM 108284</strain>
    </source>
</reference>
<protein>
    <recommendedName>
        <fullName evidence="6">FAD-binding PCMH-type domain-containing protein</fullName>
    </recommendedName>
</protein>
<evidence type="ECO:0000256" key="1">
    <source>
        <dbReference type="ARBA" id="ARBA00005466"/>
    </source>
</evidence>
<dbReference type="AlphaFoldDB" id="A0A4Y9ZKF3"/>
<name>A0A4Y9ZKF3_9AGAM</name>
<dbReference type="InterPro" id="IPR050416">
    <property type="entry name" value="FAD-linked_Oxidoreductase"/>
</dbReference>
<evidence type="ECO:0000313" key="8">
    <source>
        <dbReference type="Proteomes" id="UP000298061"/>
    </source>
</evidence>
<accession>A0A4Y9ZKF3</accession>
<gene>
    <name evidence="7" type="ORF">EWM64_g8726</name>
</gene>
<evidence type="ECO:0000256" key="4">
    <source>
        <dbReference type="ARBA" id="ARBA00023002"/>
    </source>
</evidence>
<dbReference type="PROSITE" id="PS51387">
    <property type="entry name" value="FAD_PCMH"/>
    <property type="match status" value="1"/>
</dbReference>
<evidence type="ECO:0000313" key="7">
    <source>
        <dbReference type="EMBL" id="TFY75286.1"/>
    </source>
</evidence>
<feature type="domain" description="FAD-binding PCMH-type" evidence="6">
    <location>
        <begin position="67"/>
        <end position="257"/>
    </location>
</feature>
<feature type="chain" id="PRO_5021346572" description="FAD-binding PCMH-type domain-containing protein" evidence="5">
    <location>
        <begin position="19"/>
        <end position="439"/>
    </location>
</feature>
<dbReference type="InterPro" id="IPR016166">
    <property type="entry name" value="FAD-bd_PCMH"/>
</dbReference>
<dbReference type="GO" id="GO:0071949">
    <property type="term" value="F:FAD binding"/>
    <property type="evidence" value="ECO:0007669"/>
    <property type="project" value="InterPro"/>
</dbReference>
<dbReference type="OrthoDB" id="2151789at2759"/>
<dbReference type="InterPro" id="IPR036318">
    <property type="entry name" value="FAD-bd_PCMH-like_sf"/>
</dbReference>
<proteinExistence type="inferred from homology"/>
<dbReference type="Gene3D" id="3.30.465.10">
    <property type="match status" value="2"/>
</dbReference>
<keyword evidence="4" id="KW-0560">Oxidoreductase</keyword>
<dbReference type="SUPFAM" id="SSF56176">
    <property type="entry name" value="FAD-binding/transporter-associated domain-like"/>
    <property type="match status" value="1"/>
</dbReference>
<comment type="similarity">
    <text evidence="1">Belongs to the oxygen-dependent FAD-linked oxidoreductase family.</text>
</comment>
<dbReference type="Pfam" id="PF01565">
    <property type="entry name" value="FAD_binding_4"/>
    <property type="match status" value="1"/>
</dbReference>
<dbReference type="InterPro" id="IPR006094">
    <property type="entry name" value="Oxid_FAD_bind_N"/>
</dbReference>
<keyword evidence="5" id="KW-0732">Signal</keyword>